<comment type="subunit">
    <text evidence="2">Homodimer.</text>
</comment>
<dbReference type="InterPro" id="IPR028366">
    <property type="entry name" value="PhoU"/>
</dbReference>
<protein>
    <recommendedName>
        <fullName evidence="2">Phosphate-specific transport system accessory protein PhoU</fullName>
    </recommendedName>
</protein>
<keyword evidence="2" id="KW-0813">Transport</keyword>
<comment type="subcellular location">
    <subcellularLocation>
        <location evidence="2">Cytoplasm</location>
    </subcellularLocation>
</comment>
<organism evidence="4 5">
    <name type="scientific">Sphingomonas natans</name>
    <dbReference type="NCBI Taxonomy" id="3063330"/>
    <lineage>
        <taxon>Bacteria</taxon>
        <taxon>Pseudomonadati</taxon>
        <taxon>Pseudomonadota</taxon>
        <taxon>Alphaproteobacteria</taxon>
        <taxon>Sphingomonadales</taxon>
        <taxon>Sphingomonadaceae</taxon>
        <taxon>Sphingomonas</taxon>
    </lineage>
</organism>
<dbReference type="Pfam" id="PF01895">
    <property type="entry name" value="PhoU"/>
    <property type="match status" value="2"/>
</dbReference>
<dbReference type="Proteomes" id="UP001169764">
    <property type="component" value="Unassembled WGS sequence"/>
</dbReference>
<dbReference type="RefSeq" id="WP_303542845.1">
    <property type="nucleotide sequence ID" value="NZ_JAUOTP010000005.1"/>
</dbReference>
<dbReference type="EMBL" id="JAUOTP010000005">
    <property type="protein sequence ID" value="MDO6415087.1"/>
    <property type="molecule type" value="Genomic_DNA"/>
</dbReference>
<accession>A0ABT8Y9S8</accession>
<name>A0ABT8Y9S8_9SPHN</name>
<evidence type="ECO:0000259" key="3">
    <source>
        <dbReference type="Pfam" id="PF01895"/>
    </source>
</evidence>
<comment type="function">
    <text evidence="2">Plays a role in the regulation of phosphate uptake.</text>
</comment>
<dbReference type="Gene3D" id="1.20.58.220">
    <property type="entry name" value="Phosphate transport system protein phou homolog 2, domain 2"/>
    <property type="match status" value="1"/>
</dbReference>
<keyword evidence="2" id="KW-0963">Cytoplasm</keyword>
<dbReference type="PIRSF" id="PIRSF003107">
    <property type="entry name" value="PhoU"/>
    <property type="match status" value="1"/>
</dbReference>
<sequence>MATGHILKSFDEDLAELRALVAQMGGLAEEAIDGAIAALANRDTEAAAAIVEGDRTLDRLEAELERQVVRLIALRAPLADDLREILAALKIAGVIERIGDYAKNIAKRVPLLLDSRGIEPLSILPAMARATAEMVHDALDAFAARDPDAALKVCAQDRVVDDFYNSLFRALLTYMMENPHTISASTHLLFIAKNLERIGDHATNIAEMVHFAATGEQVAERGRGADTLAPVAA</sequence>
<dbReference type="SUPFAM" id="SSF109755">
    <property type="entry name" value="PhoU-like"/>
    <property type="match status" value="1"/>
</dbReference>
<reference evidence="4" key="1">
    <citation type="submission" date="2023-07" db="EMBL/GenBank/DDBJ databases">
        <authorList>
            <person name="Kim M."/>
        </authorList>
    </citation>
    <scope>NUCLEOTIDE SEQUENCE</scope>
    <source>
        <strain evidence="4">BIUV-7</strain>
    </source>
</reference>
<dbReference type="PANTHER" id="PTHR42930:SF3">
    <property type="entry name" value="PHOSPHATE-SPECIFIC TRANSPORT SYSTEM ACCESSORY PROTEIN PHOU"/>
    <property type="match status" value="1"/>
</dbReference>
<keyword evidence="2" id="KW-0592">Phosphate transport</keyword>
<dbReference type="NCBIfam" id="TIGR02135">
    <property type="entry name" value="phoU_full"/>
    <property type="match status" value="1"/>
</dbReference>
<evidence type="ECO:0000256" key="2">
    <source>
        <dbReference type="PIRNR" id="PIRNR003107"/>
    </source>
</evidence>
<comment type="similarity">
    <text evidence="1 2">Belongs to the PhoU family.</text>
</comment>
<dbReference type="InterPro" id="IPR026022">
    <property type="entry name" value="PhoU_dom"/>
</dbReference>
<evidence type="ECO:0000256" key="1">
    <source>
        <dbReference type="ARBA" id="ARBA00008107"/>
    </source>
</evidence>
<keyword evidence="5" id="KW-1185">Reference proteome</keyword>
<dbReference type="PANTHER" id="PTHR42930">
    <property type="entry name" value="PHOSPHATE-SPECIFIC TRANSPORT SYSTEM ACCESSORY PROTEIN PHOU"/>
    <property type="match status" value="1"/>
</dbReference>
<feature type="domain" description="PhoU" evidence="3">
    <location>
        <begin position="126"/>
        <end position="209"/>
    </location>
</feature>
<comment type="caution">
    <text evidence="4">The sequence shown here is derived from an EMBL/GenBank/DDBJ whole genome shotgun (WGS) entry which is preliminary data.</text>
</comment>
<proteinExistence type="inferred from homology"/>
<evidence type="ECO:0000313" key="5">
    <source>
        <dbReference type="Proteomes" id="UP001169764"/>
    </source>
</evidence>
<feature type="domain" description="PhoU" evidence="3">
    <location>
        <begin position="22"/>
        <end position="109"/>
    </location>
</feature>
<gene>
    <name evidence="4" type="primary">phoU</name>
    <name evidence="4" type="ORF">Q4F19_11910</name>
</gene>
<evidence type="ECO:0000313" key="4">
    <source>
        <dbReference type="EMBL" id="MDO6415087.1"/>
    </source>
</evidence>
<dbReference type="InterPro" id="IPR038078">
    <property type="entry name" value="PhoU-like_sf"/>
</dbReference>